<keyword evidence="5" id="KW-0479">Metal-binding</keyword>
<keyword evidence="12" id="KW-1185">Reference proteome</keyword>
<comment type="cofactor">
    <cofactor evidence="2">
        <name>Zn(2+)</name>
        <dbReference type="ChEBI" id="CHEBI:29105"/>
    </cofactor>
</comment>
<dbReference type="PROSITE" id="PS00893">
    <property type="entry name" value="NUDIX_BOX"/>
    <property type="match status" value="1"/>
</dbReference>
<dbReference type="InterPro" id="IPR015797">
    <property type="entry name" value="NUDIX_hydrolase-like_dom_sf"/>
</dbReference>
<evidence type="ECO:0000256" key="6">
    <source>
        <dbReference type="ARBA" id="ARBA00022801"/>
    </source>
</evidence>
<dbReference type="EMBL" id="MDET01000045">
    <property type="protein sequence ID" value="OQM73939.1"/>
    <property type="molecule type" value="Genomic_DNA"/>
</dbReference>
<dbReference type="InterPro" id="IPR000086">
    <property type="entry name" value="NUDIX_hydrolase_dom"/>
</dbReference>
<reference evidence="11 12" key="1">
    <citation type="journal article" date="2016" name="Int. J. Syst. Evol. Microbiol.">
        <title>Pseudaminobacter manganicus sp. nov., isolated from sludge of a manganese mine.</title>
        <authorList>
            <person name="Li J."/>
            <person name="Huang J."/>
            <person name="Liao S."/>
            <person name="Wang G."/>
        </authorList>
    </citation>
    <scope>NUCLEOTIDE SEQUENCE [LARGE SCALE GENOMIC DNA]</scope>
    <source>
        <strain evidence="11 12">JH-7</strain>
    </source>
</reference>
<comment type="caution">
    <text evidence="11">The sequence shown here is derived from an EMBL/GenBank/DDBJ whole genome shotgun (WGS) entry which is preliminary data.</text>
</comment>
<keyword evidence="8" id="KW-0520">NAD</keyword>
<evidence type="ECO:0000256" key="9">
    <source>
        <dbReference type="ARBA" id="ARBA00023679"/>
    </source>
</evidence>
<dbReference type="SUPFAM" id="SSF55811">
    <property type="entry name" value="Nudix"/>
    <property type="match status" value="1"/>
</dbReference>
<dbReference type="Proteomes" id="UP000191905">
    <property type="component" value="Unassembled WGS sequence"/>
</dbReference>
<evidence type="ECO:0000256" key="1">
    <source>
        <dbReference type="ARBA" id="ARBA00001946"/>
    </source>
</evidence>
<comment type="similarity">
    <text evidence="3">Belongs to the Nudix hydrolase family. NudC subfamily.</text>
</comment>
<dbReference type="Pfam" id="PF00293">
    <property type="entry name" value="NUDIX"/>
    <property type="match status" value="1"/>
</dbReference>
<dbReference type="InterPro" id="IPR015375">
    <property type="entry name" value="NADH_PPase-like_N"/>
</dbReference>
<dbReference type="Pfam" id="PF09297">
    <property type="entry name" value="Zn_ribbon_NUD"/>
    <property type="match status" value="1"/>
</dbReference>
<protein>
    <recommendedName>
        <fullName evidence="4">NAD(+) diphosphatase</fullName>
        <ecNumber evidence="4">3.6.1.22</ecNumber>
    </recommendedName>
</protein>
<proteinExistence type="inferred from homology"/>
<organism evidence="11 12">
    <name type="scientific">Manganibacter manganicus</name>
    <dbReference type="NCBI Taxonomy" id="1873176"/>
    <lineage>
        <taxon>Bacteria</taxon>
        <taxon>Pseudomonadati</taxon>
        <taxon>Pseudomonadota</taxon>
        <taxon>Alphaproteobacteria</taxon>
        <taxon>Hyphomicrobiales</taxon>
        <taxon>Phyllobacteriaceae</taxon>
        <taxon>Manganibacter</taxon>
    </lineage>
</organism>
<evidence type="ECO:0000256" key="7">
    <source>
        <dbReference type="ARBA" id="ARBA00022842"/>
    </source>
</evidence>
<dbReference type="InterPro" id="IPR015376">
    <property type="entry name" value="Znr_NADH_PPase"/>
</dbReference>
<evidence type="ECO:0000259" key="10">
    <source>
        <dbReference type="PROSITE" id="PS51462"/>
    </source>
</evidence>
<dbReference type="Gene3D" id="3.90.79.10">
    <property type="entry name" value="Nucleoside Triphosphate Pyrophosphohydrolase"/>
    <property type="match status" value="1"/>
</dbReference>
<dbReference type="GO" id="GO:0046872">
    <property type="term" value="F:metal ion binding"/>
    <property type="evidence" value="ECO:0007669"/>
    <property type="project" value="UniProtKB-KW"/>
</dbReference>
<dbReference type="AlphaFoldDB" id="A0A1V8RLV6"/>
<dbReference type="GO" id="GO:0035529">
    <property type="term" value="F:NADH pyrophosphatase activity"/>
    <property type="evidence" value="ECO:0007669"/>
    <property type="project" value="TreeGrafter"/>
</dbReference>
<feature type="domain" description="Nudix hydrolase" evidence="10">
    <location>
        <begin position="176"/>
        <end position="301"/>
    </location>
</feature>
<dbReference type="RefSeq" id="WP_080921181.1">
    <property type="nucleotide sequence ID" value="NZ_MDET01000045.1"/>
</dbReference>
<dbReference type="GO" id="GO:0005829">
    <property type="term" value="C:cytosol"/>
    <property type="evidence" value="ECO:0007669"/>
    <property type="project" value="TreeGrafter"/>
</dbReference>
<dbReference type="InterPro" id="IPR049734">
    <property type="entry name" value="NudC-like_C"/>
</dbReference>
<dbReference type="PANTHER" id="PTHR42904:SF6">
    <property type="entry name" value="NAD-CAPPED RNA HYDROLASE NUDT12"/>
    <property type="match status" value="1"/>
</dbReference>
<sequence>MSFRLFDSPLREPSQLVGFSGNRLDRQSENRADDCVEIALADPQTRLMAMHDGRLYLRQIGDGAFGPWFDLAGSTILEPLLDQAILLGVSATGPVLAVPAGLLPEDLPETIHAIDLRSVYSQGLIDDAALGALAQGAALLSWNATHRFCGRCGTRNEMRAGGYRRHCPACGADHFPRTDPVAIMLTVTKEKCLLGRSPHFAPGMYSALAGFIEPGETIENAVRRETLEEAGIRLGRVVYHASQPWPFPYSLMIGCFGEPLNEDIQSDLNELEDCRWFGRDEVRQMLERTHAEGLMTPPKGAIAHHLIRAWVESEDQSPDV</sequence>
<dbReference type="InterPro" id="IPR050241">
    <property type="entry name" value="NAD-cap_RNA_hydrolase_NudC"/>
</dbReference>
<gene>
    <name evidence="11" type="ORF">BFN67_06290</name>
</gene>
<evidence type="ECO:0000256" key="8">
    <source>
        <dbReference type="ARBA" id="ARBA00023027"/>
    </source>
</evidence>
<dbReference type="NCBIfam" id="NF001299">
    <property type="entry name" value="PRK00241.1"/>
    <property type="match status" value="1"/>
</dbReference>
<evidence type="ECO:0000313" key="12">
    <source>
        <dbReference type="Proteomes" id="UP000191905"/>
    </source>
</evidence>
<evidence type="ECO:0000313" key="11">
    <source>
        <dbReference type="EMBL" id="OQM73939.1"/>
    </source>
</evidence>
<evidence type="ECO:0000256" key="3">
    <source>
        <dbReference type="ARBA" id="ARBA00009595"/>
    </source>
</evidence>
<dbReference type="GO" id="GO:0006742">
    <property type="term" value="P:NADP+ catabolic process"/>
    <property type="evidence" value="ECO:0007669"/>
    <property type="project" value="TreeGrafter"/>
</dbReference>
<evidence type="ECO:0000256" key="4">
    <source>
        <dbReference type="ARBA" id="ARBA00012381"/>
    </source>
</evidence>
<comment type="catalytic activity">
    <reaction evidence="9">
        <text>a 5'-end NAD(+)-phospho-ribonucleoside in mRNA + H2O = a 5'-end phospho-adenosine-phospho-ribonucleoside in mRNA + beta-nicotinamide D-ribonucleotide + 2 H(+)</text>
        <dbReference type="Rhea" id="RHEA:60876"/>
        <dbReference type="Rhea" id="RHEA-COMP:15698"/>
        <dbReference type="Rhea" id="RHEA-COMP:15719"/>
        <dbReference type="ChEBI" id="CHEBI:14649"/>
        <dbReference type="ChEBI" id="CHEBI:15377"/>
        <dbReference type="ChEBI" id="CHEBI:15378"/>
        <dbReference type="ChEBI" id="CHEBI:144029"/>
        <dbReference type="ChEBI" id="CHEBI:144051"/>
    </reaction>
    <physiologicalReaction direction="left-to-right" evidence="9">
        <dbReference type="Rhea" id="RHEA:60877"/>
    </physiologicalReaction>
</comment>
<accession>A0A1V8RLV6</accession>
<comment type="cofactor">
    <cofactor evidence="1">
        <name>Mg(2+)</name>
        <dbReference type="ChEBI" id="CHEBI:18420"/>
    </cofactor>
</comment>
<dbReference type="PROSITE" id="PS51462">
    <property type="entry name" value="NUDIX"/>
    <property type="match status" value="1"/>
</dbReference>
<dbReference type="CDD" id="cd03429">
    <property type="entry name" value="NUDIX_NADH_pyrophosphatase_Nudt13"/>
    <property type="match status" value="1"/>
</dbReference>
<dbReference type="OrthoDB" id="9791656at2"/>
<dbReference type="GO" id="GO:0019677">
    <property type="term" value="P:NAD+ catabolic process"/>
    <property type="evidence" value="ECO:0007669"/>
    <property type="project" value="TreeGrafter"/>
</dbReference>
<dbReference type="STRING" id="1873176.BFN67_06290"/>
<dbReference type="Gene3D" id="3.90.79.20">
    <property type="match status" value="1"/>
</dbReference>
<keyword evidence="6" id="KW-0378">Hydrolase</keyword>
<dbReference type="EC" id="3.6.1.22" evidence="4"/>
<evidence type="ECO:0000256" key="2">
    <source>
        <dbReference type="ARBA" id="ARBA00001947"/>
    </source>
</evidence>
<name>A0A1V8RLV6_9HYPH</name>
<dbReference type="Pfam" id="PF09296">
    <property type="entry name" value="NUDIX-like"/>
    <property type="match status" value="1"/>
</dbReference>
<keyword evidence="7" id="KW-0460">Magnesium</keyword>
<evidence type="ECO:0000256" key="5">
    <source>
        <dbReference type="ARBA" id="ARBA00022723"/>
    </source>
</evidence>
<dbReference type="InterPro" id="IPR020084">
    <property type="entry name" value="NUDIX_hydrolase_CS"/>
</dbReference>
<dbReference type="PANTHER" id="PTHR42904">
    <property type="entry name" value="NUDIX HYDROLASE, NUDC SUBFAMILY"/>
    <property type="match status" value="1"/>
</dbReference>